<dbReference type="EMBL" id="GBXM01103518">
    <property type="protein sequence ID" value="JAH05059.1"/>
    <property type="molecule type" value="Transcribed_RNA"/>
</dbReference>
<sequence length="37" mass="4144">MSSRAASKRFCRLSSVSVCLSLKRCSRICMEGGWMDT</sequence>
<evidence type="ECO:0000313" key="1">
    <source>
        <dbReference type="EMBL" id="JAH05059.1"/>
    </source>
</evidence>
<organism evidence="1">
    <name type="scientific">Anguilla anguilla</name>
    <name type="common">European freshwater eel</name>
    <name type="synonym">Muraena anguilla</name>
    <dbReference type="NCBI Taxonomy" id="7936"/>
    <lineage>
        <taxon>Eukaryota</taxon>
        <taxon>Metazoa</taxon>
        <taxon>Chordata</taxon>
        <taxon>Craniata</taxon>
        <taxon>Vertebrata</taxon>
        <taxon>Euteleostomi</taxon>
        <taxon>Actinopterygii</taxon>
        <taxon>Neopterygii</taxon>
        <taxon>Teleostei</taxon>
        <taxon>Anguilliformes</taxon>
        <taxon>Anguillidae</taxon>
        <taxon>Anguilla</taxon>
    </lineage>
</organism>
<dbReference type="AlphaFoldDB" id="A0A0E9PKM3"/>
<proteinExistence type="predicted"/>
<reference evidence="1" key="2">
    <citation type="journal article" date="2015" name="Fish Shellfish Immunol.">
        <title>Early steps in the European eel (Anguilla anguilla)-Vibrio vulnificus interaction in the gills: Role of the RtxA13 toxin.</title>
        <authorList>
            <person name="Callol A."/>
            <person name="Pajuelo D."/>
            <person name="Ebbesson L."/>
            <person name="Teles M."/>
            <person name="MacKenzie S."/>
            <person name="Amaro C."/>
        </authorList>
    </citation>
    <scope>NUCLEOTIDE SEQUENCE</scope>
</reference>
<reference evidence="1" key="1">
    <citation type="submission" date="2014-11" db="EMBL/GenBank/DDBJ databases">
        <authorList>
            <person name="Amaro Gonzalez C."/>
        </authorList>
    </citation>
    <scope>NUCLEOTIDE SEQUENCE</scope>
</reference>
<protein>
    <submittedName>
        <fullName evidence="1">Uncharacterized protein</fullName>
    </submittedName>
</protein>
<accession>A0A0E9PKM3</accession>
<name>A0A0E9PKM3_ANGAN</name>